<feature type="compositionally biased region" description="Low complexity" evidence="1">
    <location>
        <begin position="49"/>
        <end position="75"/>
    </location>
</feature>
<evidence type="ECO:0008006" key="4">
    <source>
        <dbReference type="Google" id="ProtNLM"/>
    </source>
</evidence>
<reference evidence="2 3" key="1">
    <citation type="submission" date="2023-12" db="EMBL/GenBank/DDBJ databases">
        <title>Streptomyces sp. V4-01.</title>
        <authorList>
            <person name="Somphong A."/>
            <person name="Phongsopitanun W."/>
        </authorList>
    </citation>
    <scope>NUCLEOTIDE SEQUENCE [LARGE SCALE GENOMIC DNA]</scope>
    <source>
        <strain evidence="2 3">V4-01</strain>
    </source>
</reference>
<evidence type="ECO:0000313" key="2">
    <source>
        <dbReference type="EMBL" id="MEE4544006.1"/>
    </source>
</evidence>
<comment type="caution">
    <text evidence="2">The sequence shown here is derived from an EMBL/GenBank/DDBJ whole genome shotgun (WGS) entry which is preliminary data.</text>
</comment>
<evidence type="ECO:0000256" key="1">
    <source>
        <dbReference type="SAM" id="MobiDB-lite"/>
    </source>
</evidence>
<sequence length="230" mass="23936">MTPRRSPVPHPAAWSPLAQRTAIIALATALLLALAGTAAWITNRPSTTHATATATTTPTPSAVPSSAVPSASATPGTGSVARPPRVTDPLVYAKAAAQLLWSYDTRTTSRDQQLSGMRAWMATGTQYANWAAISGQEPDPVLWSRLADNRQYATAKVTESHFPSAFKQALADDPAALTKAYIYAVTVTGTQTIAWKGGGAGAESRAVTLAVQCRPNSDCALVDIAPAVAP</sequence>
<evidence type="ECO:0000313" key="3">
    <source>
        <dbReference type="Proteomes" id="UP001344658"/>
    </source>
</evidence>
<feature type="region of interest" description="Disordered" evidence="1">
    <location>
        <begin position="49"/>
        <end position="85"/>
    </location>
</feature>
<protein>
    <recommendedName>
        <fullName evidence="4">Secreted protein</fullName>
    </recommendedName>
</protein>
<dbReference type="RefSeq" id="WP_330796920.1">
    <property type="nucleotide sequence ID" value="NZ_JAZEWV010000014.1"/>
</dbReference>
<organism evidence="2 3">
    <name type="scientific">Actinacidiphila polyblastidii</name>
    <dbReference type="NCBI Taxonomy" id="3110430"/>
    <lineage>
        <taxon>Bacteria</taxon>
        <taxon>Bacillati</taxon>
        <taxon>Actinomycetota</taxon>
        <taxon>Actinomycetes</taxon>
        <taxon>Kitasatosporales</taxon>
        <taxon>Streptomycetaceae</taxon>
        <taxon>Actinacidiphila</taxon>
    </lineage>
</organism>
<accession>A0ABU7PDY9</accession>
<name>A0ABU7PDY9_9ACTN</name>
<proteinExistence type="predicted"/>
<dbReference type="EMBL" id="JAZEWV010000014">
    <property type="protein sequence ID" value="MEE4544006.1"/>
    <property type="molecule type" value="Genomic_DNA"/>
</dbReference>
<keyword evidence="3" id="KW-1185">Reference proteome</keyword>
<gene>
    <name evidence="2" type="ORF">V2S66_18770</name>
</gene>
<dbReference type="Proteomes" id="UP001344658">
    <property type="component" value="Unassembled WGS sequence"/>
</dbReference>